<keyword evidence="2" id="KW-1185">Reference proteome</keyword>
<proteinExistence type="predicted"/>
<dbReference type="InterPro" id="IPR008311">
    <property type="entry name" value="UCP028101"/>
</dbReference>
<dbReference type="InterPro" id="IPR011044">
    <property type="entry name" value="Quino_amine_DH_bsu"/>
</dbReference>
<organism evidence="1 2">
    <name type="scientific">Cobetia crustatorum</name>
    <dbReference type="NCBI Taxonomy" id="553385"/>
    <lineage>
        <taxon>Bacteria</taxon>
        <taxon>Pseudomonadati</taxon>
        <taxon>Pseudomonadota</taxon>
        <taxon>Gammaproteobacteria</taxon>
        <taxon>Oceanospirillales</taxon>
        <taxon>Halomonadaceae</taxon>
        <taxon>Cobetia</taxon>
    </lineage>
</organism>
<dbReference type="InterPro" id="IPR015943">
    <property type="entry name" value="WD40/YVTN_repeat-like_dom_sf"/>
</dbReference>
<accession>A0A558HLX1</accession>
<dbReference type="Pfam" id="PF07433">
    <property type="entry name" value="DUF1513"/>
    <property type="match status" value="1"/>
</dbReference>
<dbReference type="EMBL" id="VNFH01000006">
    <property type="protein sequence ID" value="TVU70051.1"/>
    <property type="molecule type" value="Genomic_DNA"/>
</dbReference>
<dbReference type="OrthoDB" id="5624218at2"/>
<dbReference type="AlphaFoldDB" id="A0A558HLX1"/>
<evidence type="ECO:0000313" key="2">
    <source>
        <dbReference type="Proteomes" id="UP000319941"/>
    </source>
</evidence>
<dbReference type="SUPFAM" id="SSF50969">
    <property type="entry name" value="YVTN repeat-like/Quinoprotein amine dehydrogenase"/>
    <property type="match status" value="1"/>
</dbReference>
<dbReference type="Gene3D" id="2.130.10.10">
    <property type="entry name" value="YVTN repeat-like/Quinoprotein amine dehydrogenase"/>
    <property type="match status" value="2"/>
</dbReference>
<reference evidence="1 2" key="1">
    <citation type="submission" date="2019-07" db="EMBL/GenBank/DDBJ databases">
        <title>Diversity of Bacteria from Kongsfjorden, Arctic.</title>
        <authorList>
            <person name="Yu Y."/>
        </authorList>
    </citation>
    <scope>NUCLEOTIDE SEQUENCE [LARGE SCALE GENOMIC DNA]</scope>
    <source>
        <strain evidence="1 2">SM1923</strain>
    </source>
</reference>
<dbReference type="PIRSF" id="PIRSF028101">
    <property type="entry name" value="UCP028101"/>
    <property type="match status" value="1"/>
</dbReference>
<dbReference type="Proteomes" id="UP000319941">
    <property type="component" value="Unassembled WGS sequence"/>
</dbReference>
<gene>
    <name evidence="1" type="ORF">FQP86_09560</name>
</gene>
<name>A0A558HLX1_9GAMM</name>
<dbReference type="RefSeq" id="WP_144727527.1">
    <property type="nucleotide sequence ID" value="NZ_CAWOWR010000116.1"/>
</dbReference>
<evidence type="ECO:0000313" key="1">
    <source>
        <dbReference type="EMBL" id="TVU70051.1"/>
    </source>
</evidence>
<comment type="caution">
    <text evidence="1">The sequence shown here is derived from an EMBL/GenBank/DDBJ whole genome shotgun (WGS) entry which is preliminary data.</text>
</comment>
<dbReference type="STRING" id="553385.GCA_000591415_00019"/>
<sequence>MSNFSIGGGTRASCASQRRRLLQALASVPLMGLTGGQVAFAGGNNATSGQDRRPAGVVISACDDESGQHHASCMRYSGEERWRQPINERAHGATRHPHKPWALIFARRPGQEINVFDIESGERITRIKAAPDRHFYGHGVFSPDGGLLYATENAITRGEGRIGVYDANRDFARIGEFDSGGIGPHEIRLHPDGQQLIIANGGILTRPETGRVKLNLDTMQPNLTLLDRISGKVNWRDSPSHHQLSLRHLDVSRDGIIVAGYQYQGPPSDSRSLIVMKRPASTALEELPLPMDYVSQLKQYIASIAISPDGTLAVATAPRGNLITLWNLDTGELDSTLDFADCAGVLAVPTTNETPAGFVVSNGRGEWLLIDEDGLPALGPVRLANTHWDNHLALM</sequence>
<protein>
    <submittedName>
        <fullName evidence="1">DUF1513 domain-containing protein</fullName>
    </submittedName>
</protein>